<accession>A0AA48RIH9</accession>
<protein>
    <submittedName>
        <fullName evidence="2">Methyltransf-21 domain-containing protein</fullName>
    </submittedName>
</protein>
<evidence type="ECO:0000313" key="3">
    <source>
        <dbReference type="Proteomes" id="UP001189619"/>
    </source>
</evidence>
<dbReference type="KEGG" id="bayd:BSPP4475_14310"/>
<dbReference type="NCBIfam" id="TIGR01444">
    <property type="entry name" value="fkbM_fam"/>
    <property type="match status" value="1"/>
</dbReference>
<dbReference type="Pfam" id="PF05050">
    <property type="entry name" value="Methyltransf_21"/>
    <property type="match status" value="1"/>
</dbReference>
<reference evidence="2" key="1">
    <citation type="submission" date="2023-07" db="EMBL/GenBank/DDBJ databases">
        <authorList>
            <person name="Ivanov I."/>
            <person name="Teneva D."/>
            <person name="Stoikov I."/>
        </authorList>
    </citation>
    <scope>NUCLEOTIDE SEQUENCE</scope>
    <source>
        <strain evidence="2">4475</strain>
    </source>
</reference>
<name>A0AA48RIH9_9BACL</name>
<keyword evidence="3" id="KW-1185">Reference proteome</keyword>
<dbReference type="Proteomes" id="UP001189619">
    <property type="component" value="Chromosome"/>
</dbReference>
<dbReference type="InterPro" id="IPR006342">
    <property type="entry name" value="FkbM_mtfrase"/>
</dbReference>
<sequence length="263" mass="29732">MYPFSIAHVTLNNLTMQLITHLDDKVAGAGFRSGNRLWSDSLEHARSLLKPKCRVLYAGGHLGSAAIYLAKAEPSATIYCFEPDPLNFALLTVNLHLNQVQNIHAFPYALGKSGQYISFFKSAWDSSDHRCAMPKSSDMEVSIFRSLPYKIQMVNPVEMFSKCYGFTVPPLMDLIVIDTQGADFAIIEACLPLVSKDTTIIAEYSPYHLYRYGTTREDAARVLKHFSRISLSREQPATVQQLLAIYDDYYAQYKGFYDICLRK</sequence>
<dbReference type="Gene3D" id="3.40.50.150">
    <property type="entry name" value="Vaccinia Virus protein VP39"/>
    <property type="match status" value="1"/>
</dbReference>
<dbReference type="SUPFAM" id="SSF53335">
    <property type="entry name" value="S-adenosyl-L-methionine-dependent methyltransferases"/>
    <property type="match status" value="1"/>
</dbReference>
<feature type="domain" description="Methyltransferase FkbM" evidence="1">
    <location>
        <begin position="61"/>
        <end position="213"/>
    </location>
</feature>
<dbReference type="InterPro" id="IPR029063">
    <property type="entry name" value="SAM-dependent_MTases_sf"/>
</dbReference>
<proteinExistence type="predicted"/>
<organism evidence="2 3">
    <name type="scientific">Brevibacillus aydinogluensis</name>
    <dbReference type="NCBI Taxonomy" id="927786"/>
    <lineage>
        <taxon>Bacteria</taxon>
        <taxon>Bacillati</taxon>
        <taxon>Bacillota</taxon>
        <taxon>Bacilli</taxon>
        <taxon>Bacillales</taxon>
        <taxon>Paenibacillaceae</taxon>
        <taxon>Brevibacillus</taxon>
    </lineage>
</organism>
<dbReference type="AlphaFoldDB" id="A0AA48RIH9"/>
<dbReference type="RefSeq" id="WP_171566389.1">
    <property type="nucleotide sequence ID" value="NZ_OY569118.1"/>
</dbReference>
<evidence type="ECO:0000313" key="2">
    <source>
        <dbReference type="EMBL" id="CAJ1003489.1"/>
    </source>
</evidence>
<dbReference type="EMBL" id="OY569118">
    <property type="protein sequence ID" value="CAJ1003489.1"/>
    <property type="molecule type" value="Genomic_DNA"/>
</dbReference>
<evidence type="ECO:0000259" key="1">
    <source>
        <dbReference type="Pfam" id="PF05050"/>
    </source>
</evidence>
<gene>
    <name evidence="2" type="ORF">BSPP4475_14310</name>
</gene>